<evidence type="ECO:0000313" key="9">
    <source>
        <dbReference type="EMBL" id="KYO47961.1"/>
    </source>
</evidence>
<dbReference type="PANTHER" id="PTHR11442:SF7">
    <property type="entry name" value="HEMOGLOBIN SUBUNIT EPSILON"/>
    <property type="match status" value="1"/>
</dbReference>
<dbReference type="GO" id="GO:0046872">
    <property type="term" value="F:metal ion binding"/>
    <property type="evidence" value="ECO:0007669"/>
    <property type="project" value="UniProtKB-KW"/>
</dbReference>
<dbReference type="InterPro" id="IPR012292">
    <property type="entry name" value="Globin/Proto"/>
</dbReference>
<sequence>MGRWTAEEKRLITNLWRKIDVAECGADALARLLIVYPWTKKFFLHFGNLSSPTAIINNPKVRAHGKKVLTSLGEAVKNLDNVHAQFSNLSKLHCDKLHLLGDIIINVLAAHQPREFSPSCHGAFRKLVQEVTHALASEYH</sequence>
<dbReference type="Proteomes" id="UP000050525">
    <property type="component" value="Unassembled WGS sequence"/>
</dbReference>
<dbReference type="InterPro" id="IPR000971">
    <property type="entry name" value="Globin"/>
</dbReference>
<dbReference type="PRINTS" id="PR00814">
    <property type="entry name" value="BETAHAEM"/>
</dbReference>
<keyword evidence="3 7" id="KW-0349">Heme</keyword>
<dbReference type="SMR" id="A0A151PFU2"/>
<protein>
    <submittedName>
        <fullName evidence="9">Hemoglobin subunit beta-like</fullName>
    </submittedName>
</protein>
<dbReference type="AlphaFoldDB" id="A0A151PFU2"/>
<comment type="caution">
    <text evidence="9">The sequence shown here is derived from an EMBL/GenBank/DDBJ whole genome shotgun (WGS) entry which is preliminary data.</text>
</comment>
<proteinExistence type="inferred from homology"/>
<comment type="similarity">
    <text evidence="1 7">Belongs to the globin family.</text>
</comment>
<dbReference type="GO" id="GO:0004601">
    <property type="term" value="F:peroxidase activity"/>
    <property type="evidence" value="ECO:0007669"/>
    <property type="project" value="TreeGrafter"/>
</dbReference>
<evidence type="ECO:0000256" key="2">
    <source>
        <dbReference type="ARBA" id="ARBA00022448"/>
    </source>
</evidence>
<dbReference type="Pfam" id="PF00042">
    <property type="entry name" value="Globin"/>
    <property type="match status" value="1"/>
</dbReference>
<dbReference type="GO" id="GO:0005344">
    <property type="term" value="F:oxygen carrier activity"/>
    <property type="evidence" value="ECO:0007669"/>
    <property type="project" value="UniProtKB-KW"/>
</dbReference>
<dbReference type="GO" id="GO:0031720">
    <property type="term" value="F:haptoglobin binding"/>
    <property type="evidence" value="ECO:0007669"/>
    <property type="project" value="TreeGrafter"/>
</dbReference>
<dbReference type="InterPro" id="IPR002337">
    <property type="entry name" value="Hemoglobin_b"/>
</dbReference>
<accession>A0A151PFU2</accession>
<name>A0A151PFU2_ALLMI</name>
<evidence type="ECO:0000256" key="3">
    <source>
        <dbReference type="ARBA" id="ARBA00022617"/>
    </source>
</evidence>
<evidence type="ECO:0000256" key="5">
    <source>
        <dbReference type="ARBA" id="ARBA00022723"/>
    </source>
</evidence>
<dbReference type="GO" id="GO:0031838">
    <property type="term" value="C:haptoglobin-hemoglobin complex"/>
    <property type="evidence" value="ECO:0007669"/>
    <property type="project" value="TreeGrafter"/>
</dbReference>
<keyword evidence="10" id="KW-1185">Reference proteome</keyword>
<dbReference type="EMBL" id="AKHW03000280">
    <property type="protein sequence ID" value="KYO47961.1"/>
    <property type="molecule type" value="Genomic_DNA"/>
</dbReference>
<evidence type="ECO:0000256" key="7">
    <source>
        <dbReference type="RuleBase" id="RU000356"/>
    </source>
</evidence>
<reference evidence="9 10" key="1">
    <citation type="journal article" date="2012" name="Genome Biol.">
        <title>Sequencing three crocodilian genomes to illuminate the evolution of archosaurs and amniotes.</title>
        <authorList>
            <person name="St John J.A."/>
            <person name="Braun E.L."/>
            <person name="Isberg S.R."/>
            <person name="Miles L.G."/>
            <person name="Chong A.Y."/>
            <person name="Gongora J."/>
            <person name="Dalzell P."/>
            <person name="Moran C."/>
            <person name="Bed'hom B."/>
            <person name="Abzhanov A."/>
            <person name="Burgess S.C."/>
            <person name="Cooksey A.M."/>
            <person name="Castoe T.A."/>
            <person name="Crawford N.G."/>
            <person name="Densmore L.D."/>
            <person name="Drew J.C."/>
            <person name="Edwards S.V."/>
            <person name="Faircloth B.C."/>
            <person name="Fujita M.K."/>
            <person name="Greenwold M.J."/>
            <person name="Hoffmann F.G."/>
            <person name="Howard J.M."/>
            <person name="Iguchi T."/>
            <person name="Janes D.E."/>
            <person name="Khan S.Y."/>
            <person name="Kohno S."/>
            <person name="de Koning A.J."/>
            <person name="Lance S.L."/>
            <person name="McCarthy F.M."/>
            <person name="McCormack J.E."/>
            <person name="Merchant M.E."/>
            <person name="Peterson D.G."/>
            <person name="Pollock D.D."/>
            <person name="Pourmand N."/>
            <person name="Raney B.J."/>
            <person name="Roessler K.A."/>
            <person name="Sanford J.R."/>
            <person name="Sawyer R.H."/>
            <person name="Schmidt C.J."/>
            <person name="Triplett E.W."/>
            <person name="Tuberville T.D."/>
            <person name="Venegas-Anaya M."/>
            <person name="Howard J.T."/>
            <person name="Jarvis E.D."/>
            <person name="Guillette L.J.Jr."/>
            <person name="Glenn T.C."/>
            <person name="Green R.E."/>
            <person name="Ray D.A."/>
        </authorList>
    </citation>
    <scope>NUCLEOTIDE SEQUENCE [LARGE SCALE GENOMIC DNA]</scope>
    <source>
        <strain evidence="9">KSC_2009_1</strain>
    </source>
</reference>
<evidence type="ECO:0000256" key="6">
    <source>
        <dbReference type="ARBA" id="ARBA00023004"/>
    </source>
</evidence>
<dbReference type="GO" id="GO:0042744">
    <property type="term" value="P:hydrogen peroxide catabolic process"/>
    <property type="evidence" value="ECO:0007669"/>
    <property type="project" value="TreeGrafter"/>
</dbReference>
<evidence type="ECO:0000256" key="4">
    <source>
        <dbReference type="ARBA" id="ARBA00022621"/>
    </source>
</evidence>
<keyword evidence="4 7" id="KW-0561">Oxygen transport</keyword>
<dbReference type="SUPFAM" id="SSF46458">
    <property type="entry name" value="Globin-like"/>
    <property type="match status" value="1"/>
</dbReference>
<keyword evidence="5" id="KW-0479">Metal-binding</keyword>
<dbReference type="InterPro" id="IPR009050">
    <property type="entry name" value="Globin-like_sf"/>
</dbReference>
<evidence type="ECO:0000256" key="1">
    <source>
        <dbReference type="ARBA" id="ARBA00008705"/>
    </source>
</evidence>
<dbReference type="GO" id="GO:0072562">
    <property type="term" value="C:blood microparticle"/>
    <property type="evidence" value="ECO:0007669"/>
    <property type="project" value="TreeGrafter"/>
</dbReference>
<dbReference type="PANTHER" id="PTHR11442">
    <property type="entry name" value="HEMOGLOBIN FAMILY MEMBER"/>
    <property type="match status" value="1"/>
</dbReference>
<dbReference type="GO" id="GO:0019825">
    <property type="term" value="F:oxygen binding"/>
    <property type="evidence" value="ECO:0007669"/>
    <property type="project" value="InterPro"/>
</dbReference>
<dbReference type="GO" id="GO:0005833">
    <property type="term" value="C:hemoglobin complex"/>
    <property type="evidence" value="ECO:0007669"/>
    <property type="project" value="InterPro"/>
</dbReference>
<gene>
    <name evidence="9" type="ORF">Y1Q_0012759</name>
</gene>
<feature type="domain" description="Globin" evidence="8">
    <location>
        <begin position="3"/>
        <end position="140"/>
    </location>
</feature>
<dbReference type="STRING" id="8496.A0A151PFU2"/>
<keyword evidence="6" id="KW-0408">Iron</keyword>
<dbReference type="CDD" id="cd08925">
    <property type="entry name" value="Hb-beta-like"/>
    <property type="match status" value="1"/>
</dbReference>
<organism evidence="9 10">
    <name type="scientific">Alligator mississippiensis</name>
    <name type="common">American alligator</name>
    <dbReference type="NCBI Taxonomy" id="8496"/>
    <lineage>
        <taxon>Eukaryota</taxon>
        <taxon>Metazoa</taxon>
        <taxon>Chordata</taxon>
        <taxon>Craniata</taxon>
        <taxon>Vertebrata</taxon>
        <taxon>Euteleostomi</taxon>
        <taxon>Archelosauria</taxon>
        <taxon>Archosauria</taxon>
        <taxon>Crocodylia</taxon>
        <taxon>Alligatoridae</taxon>
        <taxon>Alligatorinae</taxon>
        <taxon>Alligator</taxon>
    </lineage>
</organism>
<dbReference type="eggNOG" id="KOG3378">
    <property type="taxonomic scope" value="Eukaryota"/>
</dbReference>
<dbReference type="Gene3D" id="1.10.490.10">
    <property type="entry name" value="Globins"/>
    <property type="match status" value="1"/>
</dbReference>
<dbReference type="PROSITE" id="PS01033">
    <property type="entry name" value="GLOBIN"/>
    <property type="match status" value="1"/>
</dbReference>
<dbReference type="GO" id="GO:0043177">
    <property type="term" value="F:organic acid binding"/>
    <property type="evidence" value="ECO:0007669"/>
    <property type="project" value="TreeGrafter"/>
</dbReference>
<keyword evidence="2 7" id="KW-0813">Transport</keyword>
<dbReference type="GO" id="GO:0020037">
    <property type="term" value="F:heme binding"/>
    <property type="evidence" value="ECO:0007669"/>
    <property type="project" value="InterPro"/>
</dbReference>
<evidence type="ECO:0000313" key="10">
    <source>
        <dbReference type="Proteomes" id="UP000050525"/>
    </source>
</evidence>
<dbReference type="InterPro" id="IPR050056">
    <property type="entry name" value="Hemoglobin_oxygen_transport"/>
</dbReference>
<evidence type="ECO:0000259" key="8">
    <source>
        <dbReference type="PROSITE" id="PS01033"/>
    </source>
</evidence>